<keyword evidence="5" id="KW-0507">mRNA processing</keyword>
<dbReference type="GO" id="GO:0008380">
    <property type="term" value="P:RNA splicing"/>
    <property type="evidence" value="ECO:0007669"/>
    <property type="project" value="UniProtKB-KW"/>
</dbReference>
<dbReference type="Proteomes" id="UP000269721">
    <property type="component" value="Unassembled WGS sequence"/>
</dbReference>
<keyword evidence="4" id="KW-0963">Cytoplasm</keyword>
<keyword evidence="10" id="KW-1185">Reference proteome</keyword>
<evidence type="ECO:0000256" key="1">
    <source>
        <dbReference type="ARBA" id="ARBA00004496"/>
    </source>
</evidence>
<dbReference type="GO" id="GO:0008017">
    <property type="term" value="F:microtubule binding"/>
    <property type="evidence" value="ECO:0007669"/>
    <property type="project" value="TreeGrafter"/>
</dbReference>
<evidence type="ECO:0000256" key="7">
    <source>
        <dbReference type="ARBA" id="ARBA00023187"/>
    </source>
</evidence>
<sequence length="99" mass="10862">MVCSKCEKKLGTLATPDAWKDGSRNATAGSSGRKLNENKLLSSKNKNKFAPYEKKCKVCKSRVHQQGSNYCQGCAYKNGICAMCGVKILDTTQYKMASK</sequence>
<evidence type="ECO:0000313" key="9">
    <source>
        <dbReference type="EMBL" id="RKO88404.1"/>
    </source>
</evidence>
<name>A0A4P9W7Q5_9FUNG</name>
<dbReference type="Pfam" id="PF10235">
    <property type="entry name" value="Cript"/>
    <property type="match status" value="1"/>
</dbReference>
<protein>
    <recommendedName>
        <fullName evidence="3">Cysteine-rich PDZ-binding protein</fullName>
    </recommendedName>
    <alternativeName>
        <fullName evidence="8">Cysteine-rich interactor of PDZ three</fullName>
    </alternativeName>
</protein>
<evidence type="ECO:0000256" key="3">
    <source>
        <dbReference type="ARBA" id="ARBA00018615"/>
    </source>
</evidence>
<dbReference type="PANTHER" id="PTHR11805:SF1">
    <property type="entry name" value="CYSTEINE-RICH PDZ-BINDING PROTEIN"/>
    <property type="match status" value="1"/>
</dbReference>
<dbReference type="OrthoDB" id="147332at2759"/>
<dbReference type="EMBL" id="KZ996741">
    <property type="protein sequence ID" value="RKO88404.1"/>
    <property type="molecule type" value="Genomic_DNA"/>
</dbReference>
<comment type="subcellular location">
    <subcellularLocation>
        <location evidence="1">Cytoplasm</location>
    </subcellularLocation>
</comment>
<dbReference type="GO" id="GO:0031122">
    <property type="term" value="P:cytoplasmic microtubule organization"/>
    <property type="evidence" value="ECO:0007669"/>
    <property type="project" value="TreeGrafter"/>
</dbReference>
<dbReference type="GO" id="GO:0005681">
    <property type="term" value="C:spliceosomal complex"/>
    <property type="evidence" value="ECO:0007669"/>
    <property type="project" value="UniProtKB-KW"/>
</dbReference>
<dbReference type="GO" id="GO:0006397">
    <property type="term" value="P:mRNA processing"/>
    <property type="evidence" value="ECO:0007669"/>
    <property type="project" value="UniProtKB-KW"/>
</dbReference>
<dbReference type="GO" id="GO:0005737">
    <property type="term" value="C:cytoplasm"/>
    <property type="evidence" value="ECO:0007669"/>
    <property type="project" value="UniProtKB-SubCell"/>
</dbReference>
<comment type="similarity">
    <text evidence="2">Belongs to the CRIPT family.</text>
</comment>
<organism evidence="9 10">
    <name type="scientific">Blyttiomyces helicus</name>
    <dbReference type="NCBI Taxonomy" id="388810"/>
    <lineage>
        <taxon>Eukaryota</taxon>
        <taxon>Fungi</taxon>
        <taxon>Fungi incertae sedis</taxon>
        <taxon>Chytridiomycota</taxon>
        <taxon>Chytridiomycota incertae sedis</taxon>
        <taxon>Chytridiomycetes</taxon>
        <taxon>Chytridiomycetes incertae sedis</taxon>
        <taxon>Blyttiomyces</taxon>
    </lineage>
</organism>
<accession>A0A4P9W7Q5</accession>
<evidence type="ECO:0000256" key="4">
    <source>
        <dbReference type="ARBA" id="ARBA00022490"/>
    </source>
</evidence>
<dbReference type="PANTHER" id="PTHR11805">
    <property type="entry name" value="CYSTEINE-RICH PDZ-BINDING PROTEIN"/>
    <property type="match status" value="1"/>
</dbReference>
<evidence type="ECO:0000256" key="2">
    <source>
        <dbReference type="ARBA" id="ARBA00009021"/>
    </source>
</evidence>
<keyword evidence="7" id="KW-0508">mRNA splicing</keyword>
<reference evidence="10" key="1">
    <citation type="journal article" date="2018" name="Nat. Microbiol.">
        <title>Leveraging single-cell genomics to expand the fungal tree of life.</title>
        <authorList>
            <person name="Ahrendt S.R."/>
            <person name="Quandt C.A."/>
            <person name="Ciobanu D."/>
            <person name="Clum A."/>
            <person name="Salamov A."/>
            <person name="Andreopoulos B."/>
            <person name="Cheng J.F."/>
            <person name="Woyke T."/>
            <person name="Pelin A."/>
            <person name="Henrissat B."/>
            <person name="Reynolds N.K."/>
            <person name="Benny G.L."/>
            <person name="Smith M.E."/>
            <person name="James T.Y."/>
            <person name="Grigoriev I.V."/>
        </authorList>
    </citation>
    <scope>NUCLEOTIDE SEQUENCE [LARGE SCALE GENOMIC DNA]</scope>
</reference>
<dbReference type="AlphaFoldDB" id="A0A4P9W7Q5"/>
<evidence type="ECO:0000313" key="10">
    <source>
        <dbReference type="Proteomes" id="UP000269721"/>
    </source>
</evidence>
<keyword evidence="6" id="KW-0747">Spliceosome</keyword>
<gene>
    <name evidence="9" type="ORF">BDK51DRAFT_15509</name>
</gene>
<dbReference type="InterPro" id="IPR019367">
    <property type="entry name" value="PDZ-binding_CRIPT"/>
</dbReference>
<evidence type="ECO:0000256" key="6">
    <source>
        <dbReference type="ARBA" id="ARBA00022728"/>
    </source>
</evidence>
<evidence type="ECO:0000256" key="8">
    <source>
        <dbReference type="ARBA" id="ARBA00032518"/>
    </source>
</evidence>
<evidence type="ECO:0000256" key="5">
    <source>
        <dbReference type="ARBA" id="ARBA00022664"/>
    </source>
</evidence>
<proteinExistence type="inferred from homology"/>